<evidence type="ECO:0000313" key="16">
    <source>
        <dbReference type="Proteomes" id="UP001177023"/>
    </source>
</evidence>
<dbReference type="Proteomes" id="UP001177023">
    <property type="component" value="Unassembled WGS sequence"/>
</dbReference>
<keyword evidence="3" id="KW-0690">Ribosome biogenesis</keyword>
<dbReference type="GO" id="GO:0006631">
    <property type="term" value="P:fatty acid metabolic process"/>
    <property type="evidence" value="ECO:0007669"/>
    <property type="project" value="TreeGrafter"/>
</dbReference>
<evidence type="ECO:0000256" key="13">
    <source>
        <dbReference type="SAM" id="Phobius"/>
    </source>
</evidence>
<dbReference type="Pfam" id="PF00173">
    <property type="entry name" value="Cyt-b5"/>
    <property type="match status" value="1"/>
</dbReference>
<keyword evidence="9" id="KW-0443">Lipid metabolism</keyword>
<keyword evidence="4" id="KW-0698">rRNA processing</keyword>
<dbReference type="PANTHER" id="PTHR12863">
    <property type="entry name" value="FATTY ACID HYDROXYLASE"/>
    <property type="match status" value="1"/>
</dbReference>
<keyword evidence="10 13" id="KW-0472">Membrane</keyword>
<feature type="domain" description="Cytochrome b5 heme-binding" evidence="14">
    <location>
        <begin position="40"/>
        <end position="119"/>
    </location>
</feature>
<feature type="non-terminal residue" evidence="15">
    <location>
        <position position="423"/>
    </location>
</feature>
<evidence type="ECO:0000256" key="4">
    <source>
        <dbReference type="ARBA" id="ARBA00022552"/>
    </source>
</evidence>
<dbReference type="InterPro" id="IPR036400">
    <property type="entry name" value="Cyt_B5-like_heme/steroid_sf"/>
</dbReference>
<dbReference type="GO" id="GO:0080132">
    <property type="term" value="F:fatty acid 2-hydroxylase activity"/>
    <property type="evidence" value="ECO:0007669"/>
    <property type="project" value="InterPro"/>
</dbReference>
<gene>
    <name evidence="15" type="ORF">MSPICULIGERA_LOCUS15941</name>
</gene>
<feature type="transmembrane region" description="Helical" evidence="13">
    <location>
        <begin position="169"/>
        <end position="190"/>
    </location>
</feature>
<accession>A0AA36D0N3</accession>
<evidence type="ECO:0000256" key="6">
    <source>
        <dbReference type="ARBA" id="ARBA00022824"/>
    </source>
</evidence>
<name>A0AA36D0N3_9BILA</name>
<dbReference type="GO" id="GO:0030515">
    <property type="term" value="F:snoRNA binding"/>
    <property type="evidence" value="ECO:0007669"/>
    <property type="project" value="InterPro"/>
</dbReference>
<dbReference type="InterPro" id="IPR001199">
    <property type="entry name" value="Cyt_B5-like_heme/steroid-bd"/>
</dbReference>
<dbReference type="Gene3D" id="2.20.28.40">
    <property type="entry name" value="H/ACA ribonucleoprotein complex, subunit Nop10"/>
    <property type="match status" value="1"/>
</dbReference>
<evidence type="ECO:0000259" key="14">
    <source>
        <dbReference type="PROSITE" id="PS50255"/>
    </source>
</evidence>
<evidence type="ECO:0000256" key="12">
    <source>
        <dbReference type="ARBA" id="ARBA00030185"/>
    </source>
</evidence>
<evidence type="ECO:0000313" key="15">
    <source>
        <dbReference type="EMBL" id="CAJ0577672.1"/>
    </source>
</evidence>
<evidence type="ECO:0000256" key="10">
    <source>
        <dbReference type="ARBA" id="ARBA00023136"/>
    </source>
</evidence>
<dbReference type="AlphaFoldDB" id="A0AA36D0N3"/>
<dbReference type="Pfam" id="PF04135">
    <property type="entry name" value="Nop10p"/>
    <property type="match status" value="1"/>
</dbReference>
<dbReference type="GO" id="GO:1990904">
    <property type="term" value="C:ribonucleoprotein complex"/>
    <property type="evidence" value="ECO:0007669"/>
    <property type="project" value="UniProtKB-KW"/>
</dbReference>
<evidence type="ECO:0000256" key="2">
    <source>
        <dbReference type="ARBA" id="ARBA00009462"/>
    </source>
</evidence>
<dbReference type="InterPro" id="IPR014430">
    <property type="entry name" value="Scs7"/>
</dbReference>
<dbReference type="Gene3D" id="3.10.120.10">
    <property type="entry name" value="Cytochrome b5-like heme/steroid binding domain"/>
    <property type="match status" value="1"/>
</dbReference>
<keyword evidence="5 13" id="KW-0812">Transmembrane</keyword>
<proteinExistence type="inferred from homology"/>
<evidence type="ECO:0000256" key="11">
    <source>
        <dbReference type="ARBA" id="ARBA00023274"/>
    </source>
</evidence>
<comment type="caution">
    <text evidence="15">The sequence shown here is derived from an EMBL/GenBank/DDBJ whole genome shotgun (WGS) entry which is preliminary data.</text>
</comment>
<comment type="similarity">
    <text evidence="2">Belongs to the NOP10 family.</text>
</comment>
<dbReference type="GO" id="GO:0001522">
    <property type="term" value="P:pseudouridine synthesis"/>
    <property type="evidence" value="ECO:0007669"/>
    <property type="project" value="InterPro"/>
</dbReference>
<keyword evidence="6" id="KW-0256">Endoplasmic reticulum</keyword>
<dbReference type="PROSITE" id="PS50255">
    <property type="entry name" value="CYTOCHROME_B5_2"/>
    <property type="match status" value="1"/>
</dbReference>
<protein>
    <recommendedName>
        <fullName evidence="12">Nucleolar protein 10</fullName>
    </recommendedName>
</protein>
<feature type="transmembrane region" description="Helical" evidence="13">
    <location>
        <begin position="197"/>
        <end position="219"/>
    </location>
</feature>
<dbReference type="InterPro" id="IPR007264">
    <property type="entry name" value="H/ACA_rnp_Nop10"/>
</dbReference>
<keyword evidence="7 13" id="KW-1133">Transmembrane helix</keyword>
<evidence type="ECO:0000256" key="1">
    <source>
        <dbReference type="ARBA" id="ARBA00004477"/>
    </source>
</evidence>
<dbReference type="GO" id="GO:0005789">
    <property type="term" value="C:endoplasmic reticulum membrane"/>
    <property type="evidence" value="ECO:0007669"/>
    <property type="project" value="UniProtKB-SubCell"/>
</dbReference>
<evidence type="ECO:0000256" key="7">
    <source>
        <dbReference type="ARBA" id="ARBA00022989"/>
    </source>
</evidence>
<evidence type="ECO:0000256" key="5">
    <source>
        <dbReference type="ARBA" id="ARBA00022692"/>
    </source>
</evidence>
<evidence type="ECO:0000256" key="8">
    <source>
        <dbReference type="ARBA" id="ARBA00023002"/>
    </source>
</evidence>
<keyword evidence="8" id="KW-0560">Oxidoreductase</keyword>
<evidence type="ECO:0000256" key="9">
    <source>
        <dbReference type="ARBA" id="ARBA00023098"/>
    </source>
</evidence>
<dbReference type="SMART" id="SM01117">
    <property type="entry name" value="Cyt-b5"/>
    <property type="match status" value="1"/>
</dbReference>
<feature type="transmembrane region" description="Helical" evidence="13">
    <location>
        <begin position="267"/>
        <end position="290"/>
    </location>
</feature>
<reference evidence="15" key="1">
    <citation type="submission" date="2023-06" db="EMBL/GenBank/DDBJ databases">
        <authorList>
            <person name="Delattre M."/>
        </authorList>
    </citation>
    <scope>NUCLEOTIDE SEQUENCE</scope>
    <source>
        <strain evidence="15">AF72</strain>
    </source>
</reference>
<organism evidence="15 16">
    <name type="scientific">Mesorhabditis spiculigera</name>
    <dbReference type="NCBI Taxonomy" id="96644"/>
    <lineage>
        <taxon>Eukaryota</taxon>
        <taxon>Metazoa</taxon>
        <taxon>Ecdysozoa</taxon>
        <taxon>Nematoda</taxon>
        <taxon>Chromadorea</taxon>
        <taxon>Rhabditida</taxon>
        <taxon>Rhabditina</taxon>
        <taxon>Rhabditomorpha</taxon>
        <taxon>Rhabditoidea</taxon>
        <taxon>Rhabditidae</taxon>
        <taxon>Mesorhabditinae</taxon>
        <taxon>Mesorhabditis</taxon>
    </lineage>
</organism>
<keyword evidence="16" id="KW-1185">Reference proteome</keyword>
<evidence type="ECO:0000256" key="3">
    <source>
        <dbReference type="ARBA" id="ARBA00022517"/>
    </source>
</evidence>
<dbReference type="EMBL" id="CATQJA010002651">
    <property type="protein sequence ID" value="CAJ0577672.1"/>
    <property type="molecule type" value="Genomic_DNA"/>
</dbReference>
<dbReference type="PANTHER" id="PTHR12863:SF1">
    <property type="entry name" value="FATTY ACID 2-HYDROXYLASE"/>
    <property type="match status" value="1"/>
</dbReference>
<dbReference type="SUPFAM" id="SSF144210">
    <property type="entry name" value="Nop10-like SnoRNP"/>
    <property type="match status" value="1"/>
</dbReference>
<keyword evidence="11" id="KW-0687">Ribonucleoprotein</keyword>
<dbReference type="SUPFAM" id="SSF55856">
    <property type="entry name" value="Cytochrome b5-like heme/steroid binding domain"/>
    <property type="match status" value="1"/>
</dbReference>
<sequence>MTEIRRHSVHNIDEIRKRTASEHRNSENPPLVLLLLMGTEFDQEQNRHEVPLLLQLRGQLYDVAKFAKKHPGGEKVLRKLAGGDVDAFMRGEQRILGVKHEHSAAAYAMLERYNVEHLQKNDPYLDEKRGVLGRIGNLGADYWTWIHQPYEGTIRLFDSDFLERLTRTAWWVVPLVWMPLVVLFSALGITELHQNHGAFVASVVWGVLFSIGVLTWTLVEYLLHRYVFHWHPDTSSQTQIVLHFLIHGLHHKTPMDGDRLVFPPTPALFIIIFFASIYVSILPWAAFCCFGAGKLCGYVMYDCTHYYLHHGSPKPGSDMHYKKVYHHNHHFKNYDLLGFRRKYGIMYLRRDELHRLFGQMLLRYFLNEKGERVYTLKKTSPEGAQTHSAHPAKFSPEDKYSQYRVIVKKRFHLLPSQQAKIVY</sequence>
<dbReference type="InterPro" id="IPR036756">
    <property type="entry name" value="H/ACA_rnp_Nop10_sf"/>
</dbReference>
<comment type="subcellular location">
    <subcellularLocation>
        <location evidence="1">Endoplasmic reticulum membrane</location>
        <topology evidence="1">Multi-pass membrane protein</topology>
    </subcellularLocation>
</comment>
<dbReference type="GO" id="GO:0006364">
    <property type="term" value="P:rRNA processing"/>
    <property type="evidence" value="ECO:0007669"/>
    <property type="project" value="UniProtKB-KW"/>
</dbReference>